<sequence length="258" mass="28871">MTSAVHFLFFTIVATSAYKCNEEGCSNRNFEQPRSGDLVYENAKSIARAAPHSVVSRSSHDPKTEDESIKENRSHNIHNENQRNYRKISSRAVGDTFVPVIPEECKRTGICEDVPNYPEEAVVKLLASLSEDQRKFQIDQLDVPDTPDIDLRAGPVAENMDLCASRKKIVYPKAAPDQDGNWYMIVNPTDKPIQGVRVEICENEESPCADFVKFEVGYQARCVQKYFQRAMQSLDDTGAIVEKTVTLPSCCSCVAKAV</sequence>
<organism evidence="1 2">
    <name type="scientific">Dendrolimus kikuchii</name>
    <dbReference type="NCBI Taxonomy" id="765133"/>
    <lineage>
        <taxon>Eukaryota</taxon>
        <taxon>Metazoa</taxon>
        <taxon>Ecdysozoa</taxon>
        <taxon>Arthropoda</taxon>
        <taxon>Hexapoda</taxon>
        <taxon>Insecta</taxon>
        <taxon>Pterygota</taxon>
        <taxon>Neoptera</taxon>
        <taxon>Endopterygota</taxon>
        <taxon>Lepidoptera</taxon>
        <taxon>Glossata</taxon>
        <taxon>Ditrysia</taxon>
        <taxon>Bombycoidea</taxon>
        <taxon>Lasiocampidae</taxon>
        <taxon>Dendrolimus</taxon>
    </lineage>
</organism>
<keyword evidence="2" id="KW-1185">Reference proteome</keyword>
<reference evidence="1 2" key="1">
    <citation type="journal article" date="2021" name="Front. Genet.">
        <title>Chromosome-Level Genome Assembly Reveals Significant Gene Expansion in the Toll and IMD Signaling Pathways of Dendrolimus kikuchii.</title>
        <authorList>
            <person name="Zhou J."/>
            <person name="Wu P."/>
            <person name="Xiong Z."/>
            <person name="Liu N."/>
            <person name="Zhao N."/>
            <person name="Ji M."/>
            <person name="Qiu Y."/>
            <person name="Yang B."/>
        </authorList>
    </citation>
    <scope>NUCLEOTIDE SEQUENCE [LARGE SCALE GENOMIC DNA]</scope>
    <source>
        <strain evidence="1">Ann1</strain>
    </source>
</reference>
<evidence type="ECO:0000313" key="2">
    <source>
        <dbReference type="Proteomes" id="UP000824533"/>
    </source>
</evidence>
<comment type="caution">
    <text evidence="1">The sequence shown here is derived from an EMBL/GenBank/DDBJ whole genome shotgun (WGS) entry which is preliminary data.</text>
</comment>
<proteinExistence type="predicted"/>
<accession>A0ACC1D4W8</accession>
<gene>
    <name evidence="1" type="ORF">K1T71_005759</name>
</gene>
<name>A0ACC1D4W8_9NEOP</name>
<evidence type="ECO:0000313" key="1">
    <source>
        <dbReference type="EMBL" id="KAJ0178984.1"/>
    </source>
</evidence>
<protein>
    <submittedName>
        <fullName evidence="1">Uncharacterized protein</fullName>
    </submittedName>
</protein>
<dbReference type="Proteomes" id="UP000824533">
    <property type="component" value="Linkage Group LG09"/>
</dbReference>
<dbReference type="EMBL" id="CM034395">
    <property type="protein sequence ID" value="KAJ0178984.1"/>
    <property type="molecule type" value="Genomic_DNA"/>
</dbReference>